<dbReference type="Gene3D" id="1.10.10.10">
    <property type="entry name" value="Winged helix-like DNA-binding domain superfamily/Winged helix DNA-binding domain"/>
    <property type="match status" value="1"/>
</dbReference>
<protein>
    <submittedName>
        <fullName evidence="5">FadR family transcriptional regulator</fullName>
    </submittedName>
</protein>
<dbReference type="SUPFAM" id="SSF46785">
    <property type="entry name" value="Winged helix' DNA-binding domain"/>
    <property type="match status" value="1"/>
</dbReference>
<dbReference type="GO" id="GO:0003700">
    <property type="term" value="F:DNA-binding transcription factor activity"/>
    <property type="evidence" value="ECO:0007669"/>
    <property type="project" value="InterPro"/>
</dbReference>
<dbReference type="Pfam" id="PF00392">
    <property type="entry name" value="GntR"/>
    <property type="match status" value="1"/>
</dbReference>
<dbReference type="SMART" id="SM00345">
    <property type="entry name" value="HTH_GNTR"/>
    <property type="match status" value="1"/>
</dbReference>
<accession>A0A6G3ZYR1</accession>
<keyword evidence="3" id="KW-0804">Transcription</keyword>
<organism evidence="5">
    <name type="scientific">Paenibacillus sp. SYP-B3998</name>
    <dbReference type="NCBI Taxonomy" id="2678564"/>
    <lineage>
        <taxon>Bacteria</taxon>
        <taxon>Bacillati</taxon>
        <taxon>Bacillota</taxon>
        <taxon>Bacilli</taxon>
        <taxon>Bacillales</taxon>
        <taxon>Paenibacillaceae</taxon>
        <taxon>Paenibacillus</taxon>
    </lineage>
</organism>
<dbReference type="InterPro" id="IPR036390">
    <property type="entry name" value="WH_DNA-bd_sf"/>
</dbReference>
<dbReference type="InterPro" id="IPR008920">
    <property type="entry name" value="TF_FadR/GntR_C"/>
</dbReference>
<evidence type="ECO:0000259" key="4">
    <source>
        <dbReference type="PROSITE" id="PS50949"/>
    </source>
</evidence>
<dbReference type="PANTHER" id="PTHR43537">
    <property type="entry name" value="TRANSCRIPTIONAL REGULATOR, GNTR FAMILY"/>
    <property type="match status" value="1"/>
</dbReference>
<comment type="caution">
    <text evidence="5">The sequence shown here is derived from an EMBL/GenBank/DDBJ whole genome shotgun (WGS) entry which is preliminary data.</text>
</comment>
<keyword evidence="1" id="KW-0805">Transcription regulation</keyword>
<proteinExistence type="predicted"/>
<dbReference type="AlphaFoldDB" id="A0A6G3ZYR1"/>
<dbReference type="SUPFAM" id="SSF48008">
    <property type="entry name" value="GntR ligand-binding domain-like"/>
    <property type="match status" value="1"/>
</dbReference>
<keyword evidence="2" id="KW-0238">DNA-binding</keyword>
<dbReference type="InterPro" id="IPR011711">
    <property type="entry name" value="GntR_C"/>
</dbReference>
<dbReference type="Gene3D" id="1.20.120.530">
    <property type="entry name" value="GntR ligand-binding domain-like"/>
    <property type="match status" value="1"/>
</dbReference>
<evidence type="ECO:0000256" key="3">
    <source>
        <dbReference type="ARBA" id="ARBA00023163"/>
    </source>
</evidence>
<dbReference type="InterPro" id="IPR000524">
    <property type="entry name" value="Tscrpt_reg_HTH_GntR"/>
</dbReference>
<dbReference type="PRINTS" id="PR00035">
    <property type="entry name" value="HTHGNTR"/>
</dbReference>
<dbReference type="SMART" id="SM00895">
    <property type="entry name" value="FCD"/>
    <property type="match status" value="1"/>
</dbReference>
<dbReference type="EMBL" id="JAAIKC010000003">
    <property type="protein sequence ID" value="NEW06719.1"/>
    <property type="molecule type" value="Genomic_DNA"/>
</dbReference>
<gene>
    <name evidence="5" type="ORF">GK047_11905</name>
</gene>
<reference evidence="5" key="1">
    <citation type="submission" date="2020-02" db="EMBL/GenBank/DDBJ databases">
        <authorList>
            <person name="Shen X.-R."/>
            <person name="Zhang Y.-X."/>
        </authorList>
    </citation>
    <scope>NUCLEOTIDE SEQUENCE</scope>
    <source>
        <strain evidence="5">SYP-B3998</strain>
    </source>
</reference>
<sequence>MNSGRISFQTVQRRQIVDDVVEQLQKKISLGELPIGAQIPTEPELMAQFGVGRSTIREAVRVLAHAGLLEKRQGHGTFVIGTMSTQEPLDDRLRRAEVLDVYEVRFMLEVEIARLAAERRDENDLVHIRESLELRNKHLAEGDNKLFLEADIAFHFAVAAATKNPIVVDLYQTFSEVLRVALVRHTADPELHHDYTEQHIKLYEAIRDQDSKAAVTYTVQHLERTKRELEQLIR</sequence>
<dbReference type="Pfam" id="PF07729">
    <property type="entry name" value="FCD"/>
    <property type="match status" value="1"/>
</dbReference>
<dbReference type="PANTHER" id="PTHR43537:SF47">
    <property type="entry name" value="REGULATORY PROTEIN GNTR HTH"/>
    <property type="match status" value="1"/>
</dbReference>
<name>A0A6G3ZYR1_9BACL</name>
<dbReference type="GO" id="GO:0003677">
    <property type="term" value="F:DNA binding"/>
    <property type="evidence" value="ECO:0007669"/>
    <property type="project" value="UniProtKB-KW"/>
</dbReference>
<dbReference type="InterPro" id="IPR036388">
    <property type="entry name" value="WH-like_DNA-bd_sf"/>
</dbReference>
<dbReference type="CDD" id="cd07377">
    <property type="entry name" value="WHTH_GntR"/>
    <property type="match status" value="1"/>
</dbReference>
<evidence type="ECO:0000313" key="5">
    <source>
        <dbReference type="EMBL" id="NEW06719.1"/>
    </source>
</evidence>
<dbReference type="PROSITE" id="PS50949">
    <property type="entry name" value="HTH_GNTR"/>
    <property type="match status" value="1"/>
</dbReference>
<evidence type="ECO:0000256" key="1">
    <source>
        <dbReference type="ARBA" id="ARBA00023015"/>
    </source>
</evidence>
<feature type="domain" description="HTH gntR-type" evidence="4">
    <location>
        <begin position="14"/>
        <end position="82"/>
    </location>
</feature>
<evidence type="ECO:0000256" key="2">
    <source>
        <dbReference type="ARBA" id="ARBA00023125"/>
    </source>
</evidence>